<organism evidence="1">
    <name type="scientific">viral metagenome</name>
    <dbReference type="NCBI Taxonomy" id="1070528"/>
    <lineage>
        <taxon>unclassified sequences</taxon>
        <taxon>metagenomes</taxon>
        <taxon>organismal metagenomes</taxon>
    </lineage>
</organism>
<dbReference type="EMBL" id="MT141589">
    <property type="protein sequence ID" value="QJA68133.1"/>
    <property type="molecule type" value="Genomic_DNA"/>
</dbReference>
<evidence type="ECO:0000313" key="1">
    <source>
        <dbReference type="EMBL" id="QJA68133.1"/>
    </source>
</evidence>
<dbReference type="AlphaFoldDB" id="A0A6M3JE38"/>
<name>A0A6M3JE38_9ZZZZ</name>
<sequence>MPVTKCQKCGALSYGFPLCSRCRRKANHGRIVYGVGIAHWNNERKVFEILVPGLVEVTGEA</sequence>
<accession>A0A6M3JE38</accession>
<reference evidence="1" key="1">
    <citation type="submission" date="2020-03" db="EMBL/GenBank/DDBJ databases">
        <title>The deep terrestrial virosphere.</title>
        <authorList>
            <person name="Holmfeldt K."/>
            <person name="Nilsson E."/>
            <person name="Simone D."/>
            <person name="Lopez-Fernandez M."/>
            <person name="Wu X."/>
            <person name="de Brujin I."/>
            <person name="Lundin D."/>
            <person name="Andersson A."/>
            <person name="Bertilsson S."/>
            <person name="Dopson M."/>
        </authorList>
    </citation>
    <scope>NUCLEOTIDE SEQUENCE</scope>
    <source>
        <strain evidence="1">MM415A08192</strain>
    </source>
</reference>
<gene>
    <name evidence="1" type="ORF">MM415A08192_0008</name>
</gene>
<proteinExistence type="predicted"/>
<protein>
    <submittedName>
        <fullName evidence="1">Uncharacterized protein</fullName>
    </submittedName>
</protein>